<evidence type="ECO:0000256" key="1">
    <source>
        <dbReference type="SAM" id="MobiDB-lite"/>
    </source>
</evidence>
<feature type="region of interest" description="Disordered" evidence="1">
    <location>
        <begin position="170"/>
        <end position="195"/>
    </location>
</feature>
<feature type="region of interest" description="Disordered" evidence="1">
    <location>
        <begin position="20"/>
        <end position="40"/>
    </location>
</feature>
<keyword evidence="3" id="KW-1185">Reference proteome</keyword>
<organism evidence="2 3">
    <name type="scientific">Gordonia phage Suzy</name>
    <dbReference type="NCBI Taxonomy" id="2201430"/>
    <lineage>
        <taxon>Viruses</taxon>
        <taxon>Duplodnaviria</taxon>
        <taxon>Heunggongvirae</taxon>
        <taxon>Uroviricota</taxon>
        <taxon>Caudoviricetes</taxon>
        <taxon>Terapinvirus</taxon>
        <taxon>Terapinvirus suzy</taxon>
    </lineage>
</organism>
<dbReference type="Proteomes" id="UP000250774">
    <property type="component" value="Segment"/>
</dbReference>
<name>A0A2Z4Q820_9CAUD</name>
<reference evidence="3" key="1">
    <citation type="submission" date="2018-04" db="EMBL/GenBank/DDBJ databases">
        <authorList>
            <person name="Harrington T."/>
            <person name="Washburn E."/>
            <person name="Bricker J."/>
            <person name="McKinney A."/>
            <person name="Betsko A.J."/>
            <person name="Garlena R.A."/>
            <person name="Russell D.A."/>
            <person name="Pope W.A."/>
            <person name="Jacobs-Sera D."/>
            <person name="Hatfull G.F."/>
        </authorList>
    </citation>
    <scope>NUCLEOTIDE SEQUENCE [LARGE SCALE GENOMIC DNA]</scope>
</reference>
<evidence type="ECO:0000313" key="2">
    <source>
        <dbReference type="EMBL" id="AWY06110.1"/>
    </source>
</evidence>
<dbReference type="KEGG" id="vg:54993524"/>
<sequence length="195" mass="21736">MARKRGAWGNALGGYKRQRRVKGRFASGSGGMSPTKQNRQLYRKRKRAINRNTRNNVRSENFAAYRPSVRKGYNAIAQAHGANPRGAQLTRDIKYSSAQMKKSYRQQGRQQKRVLKASYKIAQNNVKISNAQKSLAASPHLAGTGMHNSINRKIAKRQRQNVAIARRAGIANPRPIPRTGHIGSGVMAIPGPRKR</sequence>
<protein>
    <submittedName>
        <fullName evidence="2">Uncharacterized protein</fullName>
    </submittedName>
</protein>
<accession>A0A2Z4Q820</accession>
<gene>
    <name evidence="2" type="primary">5</name>
    <name evidence="2" type="ORF">PBI_SUZY_5</name>
</gene>
<dbReference type="GeneID" id="54993524"/>
<evidence type="ECO:0000313" key="3">
    <source>
        <dbReference type="Proteomes" id="UP000250774"/>
    </source>
</evidence>
<proteinExistence type="predicted"/>
<dbReference type="EMBL" id="MH271313">
    <property type="protein sequence ID" value="AWY06110.1"/>
    <property type="molecule type" value="Genomic_DNA"/>
</dbReference>
<dbReference type="RefSeq" id="YP_009802966.1">
    <property type="nucleotide sequence ID" value="NC_047990.1"/>
</dbReference>